<dbReference type="Proteomes" id="UP000199558">
    <property type="component" value="Unassembled WGS sequence"/>
</dbReference>
<keyword evidence="2" id="KW-1185">Reference proteome</keyword>
<dbReference type="STRING" id="946078.GA0070622_4854"/>
<evidence type="ECO:0000313" key="2">
    <source>
        <dbReference type="Proteomes" id="UP000199558"/>
    </source>
</evidence>
<accession>A0A1A9BE50</accession>
<dbReference type="EMBL" id="FLRH01000004">
    <property type="protein sequence ID" value="SBT67790.1"/>
    <property type="molecule type" value="Genomic_DNA"/>
</dbReference>
<evidence type="ECO:0000313" key="1">
    <source>
        <dbReference type="EMBL" id="SBT67790.1"/>
    </source>
</evidence>
<organism evidence="1 2">
    <name type="scientific">Micromonospora sediminicola</name>
    <dbReference type="NCBI Taxonomy" id="946078"/>
    <lineage>
        <taxon>Bacteria</taxon>
        <taxon>Bacillati</taxon>
        <taxon>Actinomycetota</taxon>
        <taxon>Actinomycetes</taxon>
        <taxon>Micromonosporales</taxon>
        <taxon>Micromonosporaceae</taxon>
        <taxon>Micromonospora</taxon>
    </lineage>
</organism>
<dbReference type="AlphaFoldDB" id="A0A1A9BE50"/>
<proteinExistence type="predicted"/>
<reference evidence="2" key="1">
    <citation type="submission" date="2016-06" db="EMBL/GenBank/DDBJ databases">
        <authorList>
            <person name="Varghese N."/>
            <person name="Submissions Spin"/>
        </authorList>
    </citation>
    <scope>NUCLEOTIDE SEQUENCE [LARGE SCALE GENOMIC DNA]</scope>
    <source>
        <strain evidence="2">DSM 45794</strain>
    </source>
</reference>
<protein>
    <submittedName>
        <fullName evidence="1">Uncharacterized protein</fullName>
    </submittedName>
</protein>
<sequence length="265" mass="29245">MDDGLLRRLRVEQARALVRDADPRQAVMLACDLLVVGVGGDAVAALAAESTRTLSVHEANRHLAEVVAEVGLPEPDLPTAVELVTVDTCERILEGGIPVERGIHDLHLVGHDGSRLRDLLPAVAALVERLEGNLGGQADDDLRTDLAALARTVLDRRSAAAAGSAPAIGWADWTEEEYVRYLHEERRCFAWVMRRYGDLDADQAEAAALRRYPFEERDAPYRGLVFHDEAWHWAMVEIHGQGYWTSHPELVRPPAEYEALDGNAP</sequence>
<gene>
    <name evidence="1" type="ORF">GA0070622_4854</name>
</gene>
<dbReference type="RefSeq" id="WP_218012362.1">
    <property type="nucleotide sequence ID" value="NZ_FLRH01000004.1"/>
</dbReference>
<name>A0A1A9BE50_9ACTN</name>